<comment type="caution">
    <text evidence="3">The sequence shown here is derived from an EMBL/GenBank/DDBJ whole genome shotgun (WGS) entry which is preliminary data.</text>
</comment>
<dbReference type="EMBL" id="WJXA01000003">
    <property type="protein sequence ID" value="KAF7149182.1"/>
    <property type="molecule type" value="Genomic_DNA"/>
</dbReference>
<sequence>MAEDMVEQMRRFSLIQDEEDIIVIDPSLRARAIKECFASLVGKLLTKRGFSKAALKDTMRKVWGSPLGLRIVDVGDKLFHFRFSNESDLQRVVNGGPWCFDNMLFLLRKWEVGMKVDNVDFHEIDFWVQLWGLPFECVSPEFGQAIKSRIGMVIDVSKGTDQGDRGQYIRVRIRIPLDRPLRRGGHVVLGEGDKVWVDYKYDRLPAFCHYCGMLDHVVAGVTKENAFGAWLAASQGFRRGYKWKGAEGDFQRRKLGWDVSSRKQSLVFSGGGGSGGGRTDDDFGDKHEKITGMIEGQDSRLREVDDSTLVTLNGMQFRMGDLIPDPPRILNGMVLNKDLVGHGMDEIRRDGADDGSKLVFKNGEAQGVHDGLSGVRPVIGNPLGLDKFPGPICQMGSEHIETRPLDCQVMKASQLVEVHVFKASDTIGSSTNGL</sequence>
<dbReference type="InterPro" id="IPR025558">
    <property type="entry name" value="DUF4283"/>
</dbReference>
<evidence type="ECO:0000313" key="3">
    <source>
        <dbReference type="EMBL" id="KAF7146890.1"/>
    </source>
</evidence>
<dbReference type="PANTHER" id="PTHR31286:SF167">
    <property type="entry name" value="OS09G0268800 PROTEIN"/>
    <property type="match status" value="1"/>
</dbReference>
<dbReference type="OrthoDB" id="1750606at2759"/>
<name>A0A834LP20_RHOSS</name>
<evidence type="ECO:0000313" key="5">
    <source>
        <dbReference type="Proteomes" id="UP000626092"/>
    </source>
</evidence>
<dbReference type="PANTHER" id="PTHR31286">
    <property type="entry name" value="GLYCINE-RICH CELL WALL STRUCTURAL PROTEIN 1.8-LIKE"/>
    <property type="match status" value="1"/>
</dbReference>
<organism evidence="3 5">
    <name type="scientific">Rhododendron simsii</name>
    <name type="common">Sims's rhododendron</name>
    <dbReference type="NCBI Taxonomy" id="118357"/>
    <lineage>
        <taxon>Eukaryota</taxon>
        <taxon>Viridiplantae</taxon>
        <taxon>Streptophyta</taxon>
        <taxon>Embryophyta</taxon>
        <taxon>Tracheophyta</taxon>
        <taxon>Spermatophyta</taxon>
        <taxon>Magnoliopsida</taxon>
        <taxon>eudicotyledons</taxon>
        <taxon>Gunneridae</taxon>
        <taxon>Pentapetalae</taxon>
        <taxon>asterids</taxon>
        <taxon>Ericales</taxon>
        <taxon>Ericaceae</taxon>
        <taxon>Ericoideae</taxon>
        <taxon>Rhodoreae</taxon>
        <taxon>Rhododendron</taxon>
    </lineage>
</organism>
<dbReference type="AlphaFoldDB" id="A0A834LP20"/>
<evidence type="ECO:0000259" key="2">
    <source>
        <dbReference type="Pfam" id="PF14392"/>
    </source>
</evidence>
<accession>A0A834LP20</accession>
<protein>
    <recommendedName>
        <fullName evidence="6">DUF4283 domain-containing protein</fullName>
    </recommendedName>
</protein>
<dbReference type="InterPro" id="IPR040256">
    <property type="entry name" value="At4g02000-like"/>
</dbReference>
<feature type="domain" description="Zinc knuckle CX2CX4HX4C" evidence="2">
    <location>
        <begin position="179"/>
        <end position="219"/>
    </location>
</feature>
<feature type="domain" description="DUF4283" evidence="1">
    <location>
        <begin position="36"/>
        <end position="115"/>
    </location>
</feature>
<dbReference type="Proteomes" id="UP000626092">
    <property type="component" value="Unassembled WGS sequence"/>
</dbReference>
<evidence type="ECO:0000259" key="1">
    <source>
        <dbReference type="Pfam" id="PF14111"/>
    </source>
</evidence>
<keyword evidence="5" id="KW-1185">Reference proteome</keyword>
<dbReference type="EMBL" id="WJXA01000003">
    <property type="protein sequence ID" value="KAF7146890.1"/>
    <property type="molecule type" value="Genomic_DNA"/>
</dbReference>
<evidence type="ECO:0000313" key="4">
    <source>
        <dbReference type="EMBL" id="KAF7149182.1"/>
    </source>
</evidence>
<reference evidence="3" key="1">
    <citation type="submission" date="2019-11" db="EMBL/GenBank/DDBJ databases">
        <authorList>
            <person name="Liu Y."/>
            <person name="Hou J."/>
            <person name="Li T.-Q."/>
            <person name="Guan C.-H."/>
            <person name="Wu X."/>
            <person name="Wu H.-Z."/>
            <person name="Ling F."/>
            <person name="Zhang R."/>
            <person name="Shi X.-G."/>
            <person name="Ren J.-P."/>
            <person name="Chen E.-F."/>
            <person name="Sun J.-M."/>
        </authorList>
    </citation>
    <scope>NUCLEOTIDE SEQUENCE</scope>
    <source>
        <strain evidence="3">Adult_tree_wgs_1</strain>
        <tissue evidence="3">Leaves</tissue>
    </source>
</reference>
<dbReference type="Pfam" id="PF14392">
    <property type="entry name" value="zf-CCHC_4"/>
    <property type="match status" value="1"/>
</dbReference>
<dbReference type="InterPro" id="IPR025836">
    <property type="entry name" value="Zn_knuckle_CX2CX4HX4C"/>
</dbReference>
<gene>
    <name evidence="4" type="ORF">RHSIM_Rhsim03G0079400</name>
    <name evidence="3" type="ORF">RHSIM_Rhsim03G0080000</name>
</gene>
<evidence type="ECO:0008006" key="6">
    <source>
        <dbReference type="Google" id="ProtNLM"/>
    </source>
</evidence>
<dbReference type="Pfam" id="PF14111">
    <property type="entry name" value="DUF4283"/>
    <property type="match status" value="1"/>
</dbReference>
<proteinExistence type="predicted"/>